<evidence type="ECO:0000313" key="2">
    <source>
        <dbReference type="EMBL" id="KAK7457926.1"/>
    </source>
</evidence>
<gene>
    <name evidence="2" type="ORF">VKT23_010273</name>
</gene>
<feature type="compositionally biased region" description="Polar residues" evidence="1">
    <location>
        <begin position="626"/>
        <end position="641"/>
    </location>
</feature>
<feature type="compositionally biased region" description="Polar residues" evidence="1">
    <location>
        <begin position="333"/>
        <end position="347"/>
    </location>
</feature>
<feature type="region of interest" description="Disordered" evidence="1">
    <location>
        <begin position="625"/>
        <end position="656"/>
    </location>
</feature>
<reference evidence="2 3" key="1">
    <citation type="submission" date="2024-01" db="EMBL/GenBank/DDBJ databases">
        <title>A draft genome for the cacao thread blight pathogen Marasmiellus scandens.</title>
        <authorList>
            <person name="Baruah I.K."/>
            <person name="Leung J."/>
            <person name="Bukari Y."/>
            <person name="Amoako-Attah I."/>
            <person name="Meinhardt L.W."/>
            <person name="Bailey B.A."/>
            <person name="Cohen S.P."/>
        </authorList>
    </citation>
    <scope>NUCLEOTIDE SEQUENCE [LARGE SCALE GENOMIC DNA]</scope>
    <source>
        <strain evidence="2 3">GH-19</strain>
    </source>
</reference>
<sequence>MSNKSDYYTCPACSFVWNLPLNRRFTKLKVPCPKCPPSVSTGSLTDSRASPHPVIPRIQVTSCSPNERLELNQVSTAHSSVSASSSTSKDKKRSQARDKNLDVEAQPASTPNTTTAGSTQDQNLGTTKKRKTSQKQQRDSPDPEPKSQDLESEKEDQPPKRKRAKRREPVLIRADGVPSELEDQIMQPVPPGRKTATDIPHKFVPLEDGTFRLVVESEYLRKWLLENVDKKYYKYYKEAFPGEDVDFDSDSDGGEDDLEDPENARFMDHTDSVDAVNGLEGDAAAKSTLTQDYEGTAVETDFGWDDEPQLQPEFGDDQSTWNDKETSDLVPESHSSSNIPFEASTTQRRSWRDVIGIDDTPSHSIAINNSSSSINQPSSTLSKGDAISADCVFQNRLDENHVFQTLDWQSSQSHGADWPGLQQRLPTSFVRAESLPATGTSSEQTYPSSRAGSPAFTDFSFYAGCQRSQSISSTSSAHAPTLKELLGSKIEFITAPSDSWEYDLPPIREPATSFASDADYEVAHFNHDHGSPHSTHSHCDVHECLHSASPVPSTSSEVKNIDCHHSQLTYSPHPSQRPPSPGPSMVASSSSSSRGHPQSNSTVPSSSTFAPSLTAEVNDINRRRSQSTSITTNSPHQFASPQSPPINTRAPPSDQISTLPVLTKPEQERYDILARDPWVNRLCIEPYYVYCNACTQKISLWTQEQEKYCLKGWQRHRGMCPILRKKEEAIYRDPVAQRMLERMSGGSQSNL</sequence>
<feature type="region of interest" description="Disordered" evidence="1">
    <location>
        <begin position="362"/>
        <end position="381"/>
    </location>
</feature>
<feature type="compositionally biased region" description="Polar residues" evidence="1">
    <location>
        <begin position="38"/>
        <end position="48"/>
    </location>
</feature>
<dbReference type="Proteomes" id="UP001498398">
    <property type="component" value="Unassembled WGS sequence"/>
</dbReference>
<feature type="compositionally biased region" description="Basic and acidic residues" evidence="1">
    <location>
        <begin position="93"/>
        <end position="102"/>
    </location>
</feature>
<feature type="compositionally biased region" description="Polar residues" evidence="1">
    <location>
        <begin position="602"/>
        <end position="611"/>
    </location>
</feature>
<feature type="region of interest" description="Disordered" evidence="1">
    <location>
        <begin position="566"/>
        <end position="612"/>
    </location>
</feature>
<accession>A0ABR1JIC5</accession>
<feature type="compositionally biased region" description="Low complexity" evidence="1">
    <location>
        <begin position="583"/>
        <end position="601"/>
    </location>
</feature>
<keyword evidence="3" id="KW-1185">Reference proteome</keyword>
<organism evidence="2 3">
    <name type="scientific">Marasmiellus scandens</name>
    <dbReference type="NCBI Taxonomy" id="2682957"/>
    <lineage>
        <taxon>Eukaryota</taxon>
        <taxon>Fungi</taxon>
        <taxon>Dikarya</taxon>
        <taxon>Basidiomycota</taxon>
        <taxon>Agaricomycotina</taxon>
        <taxon>Agaricomycetes</taxon>
        <taxon>Agaricomycetidae</taxon>
        <taxon>Agaricales</taxon>
        <taxon>Marasmiineae</taxon>
        <taxon>Omphalotaceae</taxon>
        <taxon>Marasmiellus</taxon>
    </lineage>
</organism>
<evidence type="ECO:0000313" key="3">
    <source>
        <dbReference type="Proteomes" id="UP001498398"/>
    </source>
</evidence>
<dbReference type="EMBL" id="JBANRG010000019">
    <property type="protein sequence ID" value="KAK7457926.1"/>
    <property type="molecule type" value="Genomic_DNA"/>
</dbReference>
<feature type="compositionally biased region" description="Polar residues" evidence="1">
    <location>
        <begin position="107"/>
        <end position="125"/>
    </location>
</feature>
<feature type="region of interest" description="Disordered" evidence="1">
    <location>
        <begin position="36"/>
        <end position="174"/>
    </location>
</feature>
<feature type="compositionally biased region" description="Acidic residues" evidence="1">
    <location>
        <begin position="243"/>
        <end position="261"/>
    </location>
</feature>
<proteinExistence type="predicted"/>
<protein>
    <submittedName>
        <fullName evidence="2">Uncharacterized protein</fullName>
    </submittedName>
</protein>
<feature type="region of interest" description="Disordered" evidence="1">
    <location>
        <begin position="243"/>
        <end position="268"/>
    </location>
</feature>
<evidence type="ECO:0000256" key="1">
    <source>
        <dbReference type="SAM" id="MobiDB-lite"/>
    </source>
</evidence>
<feature type="region of interest" description="Disordered" evidence="1">
    <location>
        <begin position="301"/>
        <end position="347"/>
    </location>
</feature>
<feature type="compositionally biased region" description="Basic and acidic residues" evidence="1">
    <location>
        <begin position="136"/>
        <end position="159"/>
    </location>
</feature>
<name>A0ABR1JIC5_9AGAR</name>
<feature type="compositionally biased region" description="Low complexity" evidence="1">
    <location>
        <begin position="74"/>
        <end position="87"/>
    </location>
</feature>
<comment type="caution">
    <text evidence="2">The sequence shown here is derived from an EMBL/GenBank/DDBJ whole genome shotgun (WGS) entry which is preliminary data.</text>
</comment>